<evidence type="ECO:0000256" key="2">
    <source>
        <dbReference type="ARBA" id="ARBA00022618"/>
    </source>
</evidence>
<gene>
    <name evidence="7" type="ordered locus">Cyan7425_4731</name>
</gene>
<evidence type="ECO:0000256" key="4">
    <source>
        <dbReference type="ARBA" id="ARBA00022989"/>
    </source>
</evidence>
<dbReference type="PANTHER" id="PTHR37820">
    <property type="entry name" value="CELL DIVISION PROTEIN DIVIB"/>
    <property type="match status" value="1"/>
</dbReference>
<keyword evidence="2" id="KW-0132">Cell division</keyword>
<name>B8HLH1_CYAP4</name>
<evidence type="ECO:0000256" key="1">
    <source>
        <dbReference type="ARBA" id="ARBA00022475"/>
    </source>
</evidence>
<dbReference type="GO" id="GO:0051301">
    <property type="term" value="P:cell division"/>
    <property type="evidence" value="ECO:0007669"/>
    <property type="project" value="UniProtKB-KW"/>
</dbReference>
<dbReference type="OrthoDB" id="527430at2"/>
<dbReference type="GO" id="GO:0005886">
    <property type="term" value="C:plasma membrane"/>
    <property type="evidence" value="ECO:0007669"/>
    <property type="project" value="TreeGrafter"/>
</dbReference>
<feature type="domain" description="POTRA" evidence="6">
    <location>
        <begin position="59"/>
        <end position="125"/>
    </location>
</feature>
<dbReference type="eggNOG" id="COG1589">
    <property type="taxonomic scope" value="Bacteria"/>
</dbReference>
<evidence type="ECO:0000259" key="6">
    <source>
        <dbReference type="Pfam" id="PF08478"/>
    </source>
</evidence>
<dbReference type="Pfam" id="PF08478">
    <property type="entry name" value="POTRA_1"/>
    <property type="match status" value="1"/>
</dbReference>
<dbReference type="PANTHER" id="PTHR37820:SF1">
    <property type="entry name" value="CELL DIVISION PROTEIN FTSQ"/>
    <property type="match status" value="1"/>
</dbReference>
<proteinExistence type="predicted"/>
<keyword evidence="3" id="KW-0812">Transmembrane</keyword>
<evidence type="ECO:0000256" key="5">
    <source>
        <dbReference type="ARBA" id="ARBA00023306"/>
    </source>
</evidence>
<evidence type="ECO:0000313" key="7">
    <source>
        <dbReference type="EMBL" id="ACL47036.1"/>
    </source>
</evidence>
<evidence type="ECO:0000256" key="3">
    <source>
        <dbReference type="ARBA" id="ARBA00022692"/>
    </source>
</evidence>
<accession>B8HLH1</accession>
<dbReference type="STRING" id="395961.Cyan7425_4731"/>
<dbReference type="InterPro" id="IPR013685">
    <property type="entry name" value="POTRA_FtsQ_type"/>
</dbReference>
<keyword evidence="5" id="KW-0131">Cell cycle</keyword>
<dbReference type="KEGG" id="cyn:Cyan7425_4731"/>
<keyword evidence="4" id="KW-1133">Transmembrane helix</keyword>
<dbReference type="HOGENOM" id="CLU_085730_1_0_3"/>
<reference evidence="7" key="1">
    <citation type="submission" date="2009-01" db="EMBL/GenBank/DDBJ databases">
        <title>Complete sequence of chromosome Cyanothece sp. PCC 7425.</title>
        <authorList>
            <consortium name="US DOE Joint Genome Institute"/>
            <person name="Lucas S."/>
            <person name="Copeland A."/>
            <person name="Lapidus A."/>
            <person name="Glavina del Rio T."/>
            <person name="Dalin E."/>
            <person name="Tice H."/>
            <person name="Bruce D."/>
            <person name="Goodwin L."/>
            <person name="Pitluck S."/>
            <person name="Sims D."/>
            <person name="Meineke L."/>
            <person name="Brettin T."/>
            <person name="Detter J.C."/>
            <person name="Han C."/>
            <person name="Larimer F."/>
            <person name="Land M."/>
            <person name="Hauser L."/>
            <person name="Kyrpides N."/>
            <person name="Ovchinnikova G."/>
            <person name="Liberton M."/>
            <person name="Stoeckel J."/>
            <person name="Banerjee A."/>
            <person name="Singh A."/>
            <person name="Page L."/>
            <person name="Sato H."/>
            <person name="Zhao L."/>
            <person name="Sherman L."/>
            <person name="Pakrasi H."/>
            <person name="Richardson P."/>
        </authorList>
    </citation>
    <scope>NUCLEOTIDE SEQUENCE</scope>
    <source>
        <strain evidence="7">PCC 7425</strain>
    </source>
</reference>
<protein>
    <submittedName>
        <fullName evidence="7">Polypeptide-transport-associated domain protein FtsQ-type</fullName>
    </submittedName>
</protein>
<dbReference type="InterPro" id="IPR050487">
    <property type="entry name" value="FtsQ_DivIB"/>
</dbReference>
<sequence>MGRAAPPSEQAILNRRRQLRGQKRLKFLISTWRTLAISGLAGSLLWLASLPRWVIHRPNQVTIRGNHTLSGTAIQALLPLQYPQSLFRLQPQVLASTLETALPIQKALITRQLFPPQVILEVQEQAPIAKTLCVGAVNPMEQRCILRQDLKPTPVQQGPAGIWLLDSRGRVAPLSSYPHLQTSGKLPTLTVLGLFTPAPPAAQKQLSKTDLAVDSPLMTLTQARQTSWAMMYRQIRQSPIKITTVDWRSANNLILETELGRVRLGPYNESFPEQLKALTRMEKLPRYVNPQQVLYIDLTNPERPLIQVREAGKAGANNQQPSPPTP</sequence>
<keyword evidence="1" id="KW-1003">Cell membrane</keyword>
<dbReference type="EMBL" id="CP001344">
    <property type="protein sequence ID" value="ACL47036.1"/>
    <property type="molecule type" value="Genomic_DNA"/>
</dbReference>
<keyword evidence="4" id="KW-0472">Membrane</keyword>
<organism evidence="7">
    <name type="scientific">Cyanothece sp. (strain PCC 7425 / ATCC 29141)</name>
    <dbReference type="NCBI Taxonomy" id="395961"/>
    <lineage>
        <taxon>Bacteria</taxon>
        <taxon>Bacillati</taxon>
        <taxon>Cyanobacteriota</taxon>
        <taxon>Cyanophyceae</taxon>
        <taxon>Gomontiellales</taxon>
        <taxon>Cyanothecaceae</taxon>
        <taxon>Cyanothece</taxon>
    </lineage>
</organism>
<dbReference type="AlphaFoldDB" id="B8HLH1"/>